<reference evidence="3" key="1">
    <citation type="journal article" date="2014" name="Nat. Commun.">
        <title>The tobacco genome sequence and its comparison with those of tomato and potato.</title>
        <authorList>
            <person name="Sierro N."/>
            <person name="Battey J.N."/>
            <person name="Ouadi S."/>
            <person name="Bakaher N."/>
            <person name="Bovet L."/>
            <person name="Willig A."/>
            <person name="Goepfert S."/>
            <person name="Peitsch M.C."/>
            <person name="Ivanov N.V."/>
        </authorList>
    </citation>
    <scope>NUCLEOTIDE SEQUENCE [LARGE SCALE GENOMIC DNA]</scope>
</reference>
<accession>A0A1S3ZJ77</accession>
<comment type="similarity">
    <text evidence="1">Belongs to the LOB domain-containing protein family.</text>
</comment>
<dbReference type="GO" id="GO:0005634">
    <property type="term" value="C:nucleus"/>
    <property type="evidence" value="ECO:0000318"/>
    <property type="project" value="GO_Central"/>
</dbReference>
<evidence type="ECO:0000256" key="1">
    <source>
        <dbReference type="ARBA" id="ARBA00005474"/>
    </source>
</evidence>
<dbReference type="STRING" id="4097.A0A1S3ZJ77"/>
<dbReference type="SMR" id="A0A1S3ZJ77"/>
<dbReference type="AlphaFoldDB" id="A0A1S3ZJ77"/>
<protein>
    <submittedName>
        <fullName evidence="4">LOB domain-containing protein 22-like</fullName>
    </submittedName>
    <submittedName>
        <fullName evidence="4">Uncharacterized protein LOC107787322</fullName>
    </submittedName>
</protein>
<dbReference type="PaxDb" id="4097-A0A1S3ZJ77"/>
<evidence type="ECO:0000313" key="4">
    <source>
        <dbReference type="RefSeq" id="XP_016464357.1"/>
    </source>
</evidence>
<dbReference type="RefSeq" id="XP_016464357.1">
    <property type="nucleotide sequence ID" value="XM_016608871.1"/>
</dbReference>
<sequence length="328" mass="37085">MQNQITTISTSIPNHHHTTHTTFATANNLNHNYSTKRVNNNNNNNNNNNKNVLLRVNGTGQACAACKYQRRKCAPDCVLAPYFPHDRQRQFLNAHKLFGVSNITKIIRHLDQPLKDEAMRTIIFQSDVRANDPVGGCYRIIRDLQRHIDYCKAELDIVLHQLAYCRAQAVAAAAAASEQQILADHHATEESFNENNCDGVVNQADPLVNNNASSYDQQTIDYHPHSYYNHTSCQQGEDDQQYDEIQDGQLDLADINFPWSLHEQESTSTSTPNSLMKQLSVHEQCDNIKPILEGITGFGEEGLSFEHDQAFDQHSYSTREHSPIEGRG</sequence>
<evidence type="ECO:0000259" key="2">
    <source>
        <dbReference type="PROSITE" id="PS50891"/>
    </source>
</evidence>
<keyword evidence="3" id="KW-1185">Reference proteome</keyword>
<dbReference type="PANTHER" id="PTHR31301:SF67">
    <property type="entry name" value="LOB DOMAIN-CONTAINING PROTEIN 22"/>
    <property type="match status" value="1"/>
</dbReference>
<dbReference type="RefSeq" id="XP_016464357.1">
    <property type="nucleotide sequence ID" value="XM_016608871.2"/>
</dbReference>
<feature type="domain" description="LOB" evidence="2">
    <location>
        <begin position="61"/>
        <end position="162"/>
    </location>
</feature>
<dbReference type="Proteomes" id="UP000790787">
    <property type="component" value="Chromosome 8"/>
</dbReference>
<dbReference type="InterPro" id="IPR004883">
    <property type="entry name" value="LOB"/>
</dbReference>
<dbReference type="OMA" id="GCISHIF"/>
<dbReference type="Pfam" id="PF03195">
    <property type="entry name" value="LOB"/>
    <property type="match status" value="1"/>
</dbReference>
<dbReference type="PROSITE" id="PS50891">
    <property type="entry name" value="LOB"/>
    <property type="match status" value="1"/>
</dbReference>
<dbReference type="GO" id="GO:0001216">
    <property type="term" value="F:DNA-binding transcription activator activity"/>
    <property type="evidence" value="ECO:0000318"/>
    <property type="project" value="GO_Central"/>
</dbReference>
<proteinExistence type="inferred from homology"/>
<dbReference type="GeneID" id="107787322"/>
<reference evidence="4" key="2">
    <citation type="submission" date="2025-08" db="UniProtKB">
        <authorList>
            <consortium name="RefSeq"/>
        </authorList>
    </citation>
    <scope>IDENTIFICATION</scope>
    <source>
        <tissue evidence="4">Leaf</tissue>
    </source>
</reference>
<dbReference type="KEGG" id="nta:107787322"/>
<dbReference type="GO" id="GO:0006355">
    <property type="term" value="P:regulation of DNA-templated transcription"/>
    <property type="evidence" value="ECO:0000318"/>
    <property type="project" value="GO_Central"/>
</dbReference>
<dbReference type="PANTHER" id="PTHR31301">
    <property type="entry name" value="LOB DOMAIN-CONTAINING PROTEIN 4-RELATED"/>
    <property type="match status" value="1"/>
</dbReference>
<evidence type="ECO:0000313" key="3">
    <source>
        <dbReference type="Proteomes" id="UP000790787"/>
    </source>
</evidence>
<name>A0A1S3ZJ77_TOBAC</name>
<organism evidence="3 4">
    <name type="scientific">Nicotiana tabacum</name>
    <name type="common">Common tobacco</name>
    <dbReference type="NCBI Taxonomy" id="4097"/>
    <lineage>
        <taxon>Eukaryota</taxon>
        <taxon>Viridiplantae</taxon>
        <taxon>Streptophyta</taxon>
        <taxon>Embryophyta</taxon>
        <taxon>Tracheophyta</taxon>
        <taxon>Spermatophyta</taxon>
        <taxon>Magnoliopsida</taxon>
        <taxon>eudicotyledons</taxon>
        <taxon>Gunneridae</taxon>
        <taxon>Pentapetalae</taxon>
        <taxon>asterids</taxon>
        <taxon>lamiids</taxon>
        <taxon>Solanales</taxon>
        <taxon>Solanaceae</taxon>
        <taxon>Nicotianoideae</taxon>
        <taxon>Nicotianeae</taxon>
        <taxon>Nicotiana</taxon>
    </lineage>
</organism>
<gene>
    <name evidence="4" type="primary">LOC107787322</name>
</gene>
<dbReference type="OrthoDB" id="1893065at2759"/>